<protein>
    <submittedName>
        <fullName evidence="1">Uncharacterized protein</fullName>
    </submittedName>
</protein>
<name>A0A656HNL0_THINJ</name>
<sequence>MFTQIVNGLGGAIGCRYLPSRNQLLFVEYDGKISVIDLIRPLLATVSQGTTVLKGTWVFDCETGTLGGAGSTGDIWWEQMTTTARQMMPVNGAKIVNLGAVDWNSVTHATLQTLSFSTTPIPGNNDASNQLTDGDIFAVLTNAGNYAKVQVLDYGYNMSVRWVTYRVGPKYRVLGTGYSNLEDIAATASETTAYVTERSGNFLRVSLASANRASATVLASGLVAPQQLFLDEANGYAYVVEFSPTGRLVRIRLADGAITSLASNLNNAVGLVLTADRQYAYVSEQTEKGGRIVKITLSTASKQVVATDLTQPFFLTWADASEERLFVTERGTARRLSAIDLTQTPAVVTRVETGLPANPSSCALVAAGKLLICCNAEVDELDVAGLGISPSTPLLMGIGKVPFDRIVGGLADTTVDPAYPYQFHNLPFGGLLPLLVNHQRAFAMGARFYQVLVDGTPRFDGYTDYRWNTALGHYQARTQAAVNVGGAAGCYPVRPPSELFLWLSPALGLQLDSTNGLANSMHVIRVRFVDAAGGTVAYSDPLGIMVNNQPCVATIGLPTLGGVAADPACGTLRYAPAAPGDVVMPFSASHPAGYATYSFSLVKGVNKLTPPSMGGEVAGAPTQVTAAVTALLGSCIAAPGVAGFAERVYVAAKMINGESRQSQYDASAMIAFVLAPA</sequence>
<dbReference type="RefSeq" id="WP_002710792.1">
    <property type="nucleotide sequence ID" value="NZ_JH651384.1"/>
</dbReference>
<gene>
    <name evidence="1" type="ORF">Thini_4451</name>
</gene>
<dbReference type="EMBL" id="JH651384">
    <property type="protein sequence ID" value="EIJ36929.1"/>
    <property type="molecule type" value="Genomic_DNA"/>
</dbReference>
<dbReference type="Gene3D" id="2.130.10.10">
    <property type="entry name" value="YVTN repeat-like/Quinoprotein amine dehydrogenase"/>
    <property type="match status" value="1"/>
</dbReference>
<keyword evidence="2" id="KW-1185">Reference proteome</keyword>
<accession>A0A656HNL0</accession>
<dbReference type="AlphaFoldDB" id="A0A656HNL0"/>
<evidence type="ECO:0000313" key="1">
    <source>
        <dbReference type="EMBL" id="EIJ36929.1"/>
    </source>
</evidence>
<reference evidence="2" key="1">
    <citation type="journal article" date="2011" name="Stand. Genomic Sci.">
        <title>Genome sequence of the filamentous, gliding Thiothrix nivea neotype strain (JP2(T)).</title>
        <authorList>
            <person name="Lapidus A."/>
            <person name="Nolan M."/>
            <person name="Lucas S."/>
            <person name="Glavina Del Rio T."/>
            <person name="Tice H."/>
            <person name="Cheng J.F."/>
            <person name="Tapia R."/>
            <person name="Han C."/>
            <person name="Goodwin L."/>
            <person name="Pitluck S."/>
            <person name="Liolios K."/>
            <person name="Pagani I."/>
            <person name="Ivanova N."/>
            <person name="Huntemann M."/>
            <person name="Mavromatis K."/>
            <person name="Mikhailova N."/>
            <person name="Pati A."/>
            <person name="Chen A."/>
            <person name="Palaniappan K."/>
            <person name="Land M."/>
            <person name="Brambilla E.M."/>
            <person name="Rohde M."/>
            <person name="Abt B."/>
            <person name="Verbarg S."/>
            <person name="Goker M."/>
            <person name="Bristow J."/>
            <person name="Eisen J.A."/>
            <person name="Markowitz V."/>
            <person name="Hugenholtz P."/>
            <person name="Kyrpides N.C."/>
            <person name="Klenk H.P."/>
            <person name="Woyke T."/>
        </authorList>
    </citation>
    <scope>NUCLEOTIDE SEQUENCE [LARGE SCALE GENOMIC DNA]</scope>
    <source>
        <strain evidence="2">ATCC 35100 / DSM 5205 / JP2</strain>
    </source>
</reference>
<dbReference type="InterPro" id="IPR015943">
    <property type="entry name" value="WD40/YVTN_repeat-like_dom_sf"/>
</dbReference>
<evidence type="ECO:0000313" key="2">
    <source>
        <dbReference type="Proteomes" id="UP000005317"/>
    </source>
</evidence>
<dbReference type="Proteomes" id="UP000005317">
    <property type="component" value="Unassembled WGS sequence"/>
</dbReference>
<dbReference type="OrthoDB" id="8476943at2"/>
<organism evidence="1 2">
    <name type="scientific">Thiothrix nivea (strain ATCC 35100 / DSM 5205 / JP2)</name>
    <dbReference type="NCBI Taxonomy" id="870187"/>
    <lineage>
        <taxon>Bacteria</taxon>
        <taxon>Pseudomonadati</taxon>
        <taxon>Pseudomonadota</taxon>
        <taxon>Gammaproteobacteria</taxon>
        <taxon>Thiotrichales</taxon>
        <taxon>Thiotrichaceae</taxon>
        <taxon>Thiothrix</taxon>
    </lineage>
</organism>
<dbReference type="SUPFAM" id="SSF63825">
    <property type="entry name" value="YWTD domain"/>
    <property type="match status" value="1"/>
</dbReference>
<proteinExistence type="predicted"/>